<reference evidence="1" key="1">
    <citation type="journal article" date="2020" name="mSystems">
        <title>Genome- and Community-Level Interaction Insights into Carbon Utilization and Element Cycling Functions of Hydrothermarchaeota in Hydrothermal Sediment.</title>
        <authorList>
            <person name="Zhou Z."/>
            <person name="Liu Y."/>
            <person name="Xu W."/>
            <person name="Pan J."/>
            <person name="Luo Z.H."/>
            <person name="Li M."/>
        </authorList>
    </citation>
    <scope>NUCLEOTIDE SEQUENCE [LARGE SCALE GENOMIC DNA]</scope>
    <source>
        <strain evidence="1">SpSt-374</strain>
    </source>
</reference>
<dbReference type="AlphaFoldDB" id="A0A7C3ZH33"/>
<dbReference type="EMBL" id="DSPX01000101">
    <property type="protein sequence ID" value="HGG01040.1"/>
    <property type="molecule type" value="Genomic_DNA"/>
</dbReference>
<evidence type="ECO:0000313" key="1">
    <source>
        <dbReference type="EMBL" id="HGG01040.1"/>
    </source>
</evidence>
<gene>
    <name evidence="1" type="ORF">ENR15_10425</name>
</gene>
<protein>
    <submittedName>
        <fullName evidence="1">DUF3386 domain-containing protein</fullName>
    </submittedName>
</protein>
<proteinExistence type="predicted"/>
<name>A0A7C3ZH33_9CYAN</name>
<comment type="caution">
    <text evidence="1">The sequence shown here is derived from an EMBL/GenBank/DDBJ whole genome shotgun (WGS) entry which is preliminary data.</text>
</comment>
<dbReference type="InterPro" id="IPR021809">
    <property type="entry name" value="DUF3386"/>
</dbReference>
<accession>A0A7C3ZH33</accession>
<organism evidence="1">
    <name type="scientific">Planktothricoides sp. SpSt-374</name>
    <dbReference type="NCBI Taxonomy" id="2282167"/>
    <lineage>
        <taxon>Bacteria</taxon>
        <taxon>Bacillati</taxon>
        <taxon>Cyanobacteriota</taxon>
        <taxon>Cyanophyceae</taxon>
        <taxon>Oscillatoriophycideae</taxon>
        <taxon>Oscillatoriales</taxon>
        <taxon>Oscillatoriaceae</taxon>
        <taxon>Planktothricoides</taxon>
    </lineage>
</organism>
<sequence>MTDQMNAQELFRAAYENRYTWDADFPGYTAQIQLHQGDEVYAGEVKINRDLTVNVSGIENEEVQQSIYTQLRDVITHRKRNSFEQSHGKNSFTLGATDETGAMEILVSGDAMGSNYKIRGKEICQVSRVMGRMAFTIDTHESLDTGEGYLSSRYDAVFRNPETGEFLQELQFEDSYEKVGNYFVMTHQVVRSRESNGQVTTTEFSFSDVKLLEPALV</sequence>
<dbReference type="Pfam" id="PF11866">
    <property type="entry name" value="DUF3386"/>
    <property type="match status" value="1"/>
</dbReference>